<name>A0A537J9V0_9BACT</name>
<proteinExistence type="predicted"/>
<comment type="caution">
    <text evidence="2">The sequence shown here is derived from an EMBL/GenBank/DDBJ whole genome shotgun (WGS) entry which is preliminary data.</text>
</comment>
<evidence type="ECO:0000256" key="1">
    <source>
        <dbReference type="SAM" id="MobiDB-lite"/>
    </source>
</evidence>
<evidence type="ECO:0000313" key="2">
    <source>
        <dbReference type="EMBL" id="TMI80273.1"/>
    </source>
</evidence>
<evidence type="ECO:0000313" key="3">
    <source>
        <dbReference type="Proteomes" id="UP000320048"/>
    </source>
</evidence>
<organism evidence="2 3">
    <name type="scientific">Candidatus Segetimicrobium genomatis</name>
    <dbReference type="NCBI Taxonomy" id="2569760"/>
    <lineage>
        <taxon>Bacteria</taxon>
        <taxon>Bacillati</taxon>
        <taxon>Candidatus Sysuimicrobiota</taxon>
        <taxon>Candidatus Sysuimicrobiia</taxon>
        <taxon>Candidatus Sysuimicrobiales</taxon>
        <taxon>Candidatus Segetimicrobiaceae</taxon>
        <taxon>Candidatus Segetimicrobium</taxon>
    </lineage>
</organism>
<protein>
    <submittedName>
        <fullName evidence="2">PqqD family protein</fullName>
    </submittedName>
</protein>
<gene>
    <name evidence="2" type="ORF">E6H04_08930</name>
</gene>
<dbReference type="Pfam" id="PF05402">
    <property type="entry name" value="PqqD"/>
    <property type="match status" value="1"/>
</dbReference>
<accession>A0A537J9V0</accession>
<dbReference type="Proteomes" id="UP000320048">
    <property type="component" value="Unassembled WGS sequence"/>
</dbReference>
<dbReference type="EMBL" id="VBAO01000230">
    <property type="protein sequence ID" value="TMI80273.1"/>
    <property type="molecule type" value="Genomic_DNA"/>
</dbReference>
<dbReference type="InterPro" id="IPR041881">
    <property type="entry name" value="PqqD_sf"/>
</dbReference>
<feature type="region of interest" description="Disordered" evidence="1">
    <location>
        <begin position="1"/>
        <end position="30"/>
    </location>
</feature>
<dbReference type="InterPro" id="IPR008792">
    <property type="entry name" value="PQQD"/>
</dbReference>
<sequence length="106" mass="11154">MTPGSSLPAGGRADGTPDGASTPARLSGTEEYPLGDDLLVYVPRSETAYALNRSAVAIWHLCDGTRTVEAITKELGQCVGRSGDELLPDVIQGVTRLRELGLLEIS</sequence>
<reference evidence="2 3" key="1">
    <citation type="journal article" date="2019" name="Nat. Microbiol.">
        <title>Mediterranean grassland soil C-N compound turnover is dependent on rainfall and depth, and is mediated by genomically divergent microorganisms.</title>
        <authorList>
            <person name="Diamond S."/>
            <person name="Andeer P.F."/>
            <person name="Li Z."/>
            <person name="Crits-Christoph A."/>
            <person name="Burstein D."/>
            <person name="Anantharaman K."/>
            <person name="Lane K.R."/>
            <person name="Thomas B.C."/>
            <person name="Pan C."/>
            <person name="Northen T.R."/>
            <person name="Banfield J.F."/>
        </authorList>
    </citation>
    <scope>NUCLEOTIDE SEQUENCE [LARGE SCALE GENOMIC DNA]</scope>
    <source>
        <strain evidence="2">NP_7</strain>
    </source>
</reference>
<dbReference type="AlphaFoldDB" id="A0A537J9V0"/>
<dbReference type="Gene3D" id="1.10.10.1150">
    <property type="entry name" value="Coenzyme PQQ synthesis protein D (PqqD)"/>
    <property type="match status" value="1"/>
</dbReference>